<dbReference type="SUPFAM" id="SSF55797">
    <property type="entry name" value="PR-1-like"/>
    <property type="match status" value="1"/>
</dbReference>
<evidence type="ECO:0000259" key="1">
    <source>
        <dbReference type="SMART" id="SM00198"/>
    </source>
</evidence>
<gene>
    <name evidence="3" type="primary">LOC100371585</name>
</gene>
<dbReference type="PRINTS" id="PR00837">
    <property type="entry name" value="V5TPXLIKE"/>
</dbReference>
<reference evidence="3" key="1">
    <citation type="submission" date="2025-08" db="UniProtKB">
        <authorList>
            <consortium name="RefSeq"/>
        </authorList>
    </citation>
    <scope>IDENTIFICATION</scope>
    <source>
        <tissue evidence="3">Testes</tissue>
    </source>
</reference>
<protein>
    <submittedName>
        <fullName evidence="3">Cysteine-rich secretory protein 2-like</fullName>
    </submittedName>
</protein>
<dbReference type="PROSITE" id="PS01010">
    <property type="entry name" value="CRISP_2"/>
    <property type="match status" value="1"/>
</dbReference>
<dbReference type="InterPro" id="IPR018244">
    <property type="entry name" value="Allrgn_V5/Tpx1_CS"/>
</dbReference>
<dbReference type="Proteomes" id="UP000694865">
    <property type="component" value="Unplaced"/>
</dbReference>
<name>A0ABM0ML50_SACKO</name>
<sequence>MDSDSKTILRDRRQTILSRHPFSDDEIQMIVDRHNELRRQVEPPASNMQTMMWHEELANMAQTWAERCVWEHGQPEVSNPPYSIIGQNMKKGTGLNAMTALDQWFAEKEFYNFDNITCTKECGHYTQVVSGRSKEVGCGVAECPSNSGAYNMVVCNYGPAGNYRNTAPYISGVACSACPPPSWCHEGLCMPDCQHHDEPFSTCDCHIKCENCGIRTDLCTCTCADGWTGITCSEPCSDTSRHCGNGWYRHWCNEDHSNVLTKCPLMCGLCQQLPEGEEEQSCCGGKICQNEGNLDVATCTCECTKDFTGDLCENPVTTPVMVEITEHVDVEVKGTEKTHVDKKATPKAENVASAALVLNLNFTNILVSILLVITCCSV</sequence>
<dbReference type="SMART" id="SM00198">
    <property type="entry name" value="SCP"/>
    <property type="match status" value="1"/>
</dbReference>
<dbReference type="GeneID" id="100371585"/>
<feature type="domain" description="SCP" evidence="1">
    <location>
        <begin position="25"/>
        <end position="165"/>
    </location>
</feature>
<evidence type="ECO:0000313" key="2">
    <source>
        <dbReference type="Proteomes" id="UP000694865"/>
    </source>
</evidence>
<dbReference type="Gene3D" id="3.40.33.10">
    <property type="entry name" value="CAP"/>
    <property type="match status" value="1"/>
</dbReference>
<dbReference type="InterPro" id="IPR014044">
    <property type="entry name" value="CAP_dom"/>
</dbReference>
<keyword evidence="2" id="KW-1185">Reference proteome</keyword>
<accession>A0ABM0ML50</accession>
<organism evidence="2 3">
    <name type="scientific">Saccoglossus kowalevskii</name>
    <name type="common">Acorn worm</name>
    <dbReference type="NCBI Taxonomy" id="10224"/>
    <lineage>
        <taxon>Eukaryota</taxon>
        <taxon>Metazoa</taxon>
        <taxon>Hemichordata</taxon>
        <taxon>Enteropneusta</taxon>
        <taxon>Harrimaniidae</taxon>
        <taxon>Saccoglossus</taxon>
    </lineage>
</organism>
<dbReference type="InterPro" id="IPR001283">
    <property type="entry name" value="CRISP-related"/>
</dbReference>
<dbReference type="PANTHER" id="PTHR10334">
    <property type="entry name" value="CYSTEINE-RICH SECRETORY PROTEIN-RELATED"/>
    <property type="match status" value="1"/>
</dbReference>
<evidence type="ECO:0000313" key="3">
    <source>
        <dbReference type="RefSeq" id="XP_006820741.1"/>
    </source>
</evidence>
<proteinExistence type="predicted"/>
<dbReference type="InterPro" id="IPR035940">
    <property type="entry name" value="CAP_sf"/>
</dbReference>
<dbReference type="Pfam" id="PF00188">
    <property type="entry name" value="CAP"/>
    <property type="match status" value="1"/>
</dbReference>
<dbReference type="RefSeq" id="XP_006820741.1">
    <property type="nucleotide sequence ID" value="XM_006820678.1"/>
</dbReference>